<dbReference type="InterPro" id="IPR036188">
    <property type="entry name" value="FAD/NAD-bd_sf"/>
</dbReference>
<dbReference type="Gene3D" id="3.50.50.60">
    <property type="entry name" value="FAD/NAD(P)-binding domain"/>
    <property type="match status" value="1"/>
</dbReference>
<protein>
    <recommendedName>
        <fullName evidence="1">Amine oxidase domain-containing protein</fullName>
    </recommendedName>
</protein>
<reference evidence="2 3" key="1">
    <citation type="submission" date="2017-09" db="EMBL/GenBank/DDBJ databases">
        <title>Depth-based differentiation of microbial function through sediment-hosted aquifers and enrichment of novel symbionts in the deep terrestrial subsurface.</title>
        <authorList>
            <person name="Probst A.J."/>
            <person name="Ladd B."/>
            <person name="Jarett J.K."/>
            <person name="Geller-Mcgrath D.E."/>
            <person name="Sieber C.M."/>
            <person name="Emerson J.B."/>
            <person name="Anantharaman K."/>
            <person name="Thomas B.C."/>
            <person name="Malmstrom R."/>
            <person name="Stieglmeier M."/>
            <person name="Klingl A."/>
            <person name="Woyke T."/>
            <person name="Ryan C.M."/>
            <person name="Banfield J.F."/>
        </authorList>
    </citation>
    <scope>NUCLEOTIDE SEQUENCE [LARGE SCALE GENOMIC DNA]</scope>
    <source>
        <strain evidence="2">CG08_land_8_20_14_0_20_45_16</strain>
    </source>
</reference>
<dbReference type="PRINTS" id="PR00419">
    <property type="entry name" value="ADXRDTASE"/>
</dbReference>
<dbReference type="NCBIfam" id="NF005560">
    <property type="entry name" value="PRK07233.1"/>
    <property type="match status" value="1"/>
</dbReference>
<evidence type="ECO:0000259" key="1">
    <source>
        <dbReference type="Pfam" id="PF01593"/>
    </source>
</evidence>
<organism evidence="2 3">
    <name type="scientific">Candidatus Saganbacteria bacterium CG08_land_8_20_14_0_20_45_16</name>
    <dbReference type="NCBI Taxonomy" id="2014293"/>
    <lineage>
        <taxon>Bacteria</taxon>
        <taxon>Bacillati</taxon>
        <taxon>Saganbacteria</taxon>
    </lineage>
</organism>
<dbReference type="SUPFAM" id="SSF51905">
    <property type="entry name" value="FAD/NAD(P)-binding domain"/>
    <property type="match status" value="1"/>
</dbReference>
<evidence type="ECO:0000313" key="3">
    <source>
        <dbReference type="Proteomes" id="UP000231343"/>
    </source>
</evidence>
<dbReference type="PANTHER" id="PTHR42923">
    <property type="entry name" value="PROTOPORPHYRINOGEN OXIDASE"/>
    <property type="match status" value="1"/>
</dbReference>
<evidence type="ECO:0000313" key="2">
    <source>
        <dbReference type="EMBL" id="PIS28104.1"/>
    </source>
</evidence>
<accession>A0A2H0XT20</accession>
<dbReference type="EMBL" id="PEYM01000148">
    <property type="protein sequence ID" value="PIS28104.1"/>
    <property type="molecule type" value="Genomic_DNA"/>
</dbReference>
<dbReference type="PANTHER" id="PTHR42923:SF46">
    <property type="entry name" value="AMINE OXIDASE"/>
    <property type="match status" value="1"/>
</dbReference>
<feature type="domain" description="Amine oxidase" evidence="1">
    <location>
        <begin position="13"/>
        <end position="228"/>
    </location>
</feature>
<comment type="caution">
    <text evidence="2">The sequence shown here is derived from an EMBL/GenBank/DDBJ whole genome shotgun (WGS) entry which is preliminary data.</text>
</comment>
<dbReference type="Pfam" id="PF01593">
    <property type="entry name" value="Amino_oxidase"/>
    <property type="match status" value="1"/>
</dbReference>
<dbReference type="AlphaFoldDB" id="A0A2H0XT20"/>
<proteinExistence type="predicted"/>
<gene>
    <name evidence="2" type="ORF">COT42_08975</name>
</gene>
<sequence length="403" mass="46422">MQANKIAVVGGGISGLVTAYYLLKKGYQVTLFEKEAELGGLASTFPVKGTRLEKFYHHFFAQDTLALELIEELGLKDKFYWAFPRMGFFSKGTTYPFTTPLDLLAFPPLSLPERLKFGLFSFKVKQETDWQKLETKTAKEWLIENLGTNIYQEVWQPLLRAKFAEHADKIPAFWVWGRLKARGKSRSAFGWREKLGYLKGSYQVLIDALAAKITGLGGAIKLGQELKTFPLPGFDRTILTIPQVSQDFGLKYLGNICLIIKTKQRLSNYYWLNLADNSIPFCVIVEHNNAFDSPLYQGERFLFLSSYLDHQSDFWQLTDQELLTTYLAGLQKIYPAFKREALLDYYVFREKFAQPLPTLGYSKKVPPFKINEKLYLVSNMQIYPEDRGINDTIKLICKFIEQF</sequence>
<name>A0A2H0XT20_UNCSA</name>
<dbReference type="InterPro" id="IPR002937">
    <property type="entry name" value="Amino_oxidase"/>
</dbReference>
<dbReference type="InterPro" id="IPR050464">
    <property type="entry name" value="Zeta_carotene_desat/Oxidored"/>
</dbReference>
<dbReference type="GO" id="GO:0016491">
    <property type="term" value="F:oxidoreductase activity"/>
    <property type="evidence" value="ECO:0007669"/>
    <property type="project" value="InterPro"/>
</dbReference>
<dbReference type="Proteomes" id="UP000231343">
    <property type="component" value="Unassembled WGS sequence"/>
</dbReference>